<dbReference type="AlphaFoldDB" id="A0A0F9LBK5"/>
<organism evidence="1">
    <name type="scientific">marine sediment metagenome</name>
    <dbReference type="NCBI Taxonomy" id="412755"/>
    <lineage>
        <taxon>unclassified sequences</taxon>
        <taxon>metagenomes</taxon>
        <taxon>ecological metagenomes</taxon>
    </lineage>
</organism>
<protein>
    <submittedName>
        <fullName evidence="1">Uncharacterized protein</fullName>
    </submittedName>
</protein>
<name>A0A0F9LBK5_9ZZZZ</name>
<dbReference type="EMBL" id="LAZR01007519">
    <property type="protein sequence ID" value="KKM84741.1"/>
    <property type="molecule type" value="Genomic_DNA"/>
</dbReference>
<proteinExistence type="predicted"/>
<evidence type="ECO:0000313" key="1">
    <source>
        <dbReference type="EMBL" id="KKM84741.1"/>
    </source>
</evidence>
<reference evidence="1" key="1">
    <citation type="journal article" date="2015" name="Nature">
        <title>Complex archaea that bridge the gap between prokaryotes and eukaryotes.</title>
        <authorList>
            <person name="Spang A."/>
            <person name="Saw J.H."/>
            <person name="Jorgensen S.L."/>
            <person name="Zaremba-Niedzwiedzka K."/>
            <person name="Martijn J."/>
            <person name="Lind A.E."/>
            <person name="van Eijk R."/>
            <person name="Schleper C."/>
            <person name="Guy L."/>
            <person name="Ettema T.J."/>
        </authorList>
    </citation>
    <scope>NUCLEOTIDE SEQUENCE</scope>
</reference>
<accession>A0A0F9LBK5</accession>
<comment type="caution">
    <text evidence="1">The sequence shown here is derived from an EMBL/GenBank/DDBJ whole genome shotgun (WGS) entry which is preliminary data.</text>
</comment>
<gene>
    <name evidence="1" type="ORF">LCGC14_1296090</name>
</gene>
<sequence>MNYRIKPLKWKYKNVSKIYADIKKQWTAYIEFGIFRITKYKEDDRLVIYYNTSDSDWGYFSSSGLAKAKKYCEKIYIKKLEKCLIKEKEN</sequence>